<dbReference type="eggNOG" id="KOG4773">
    <property type="taxonomic scope" value="Eukaryota"/>
</dbReference>
<organism evidence="14 15">
    <name type="scientific">Nematostella vectensis</name>
    <name type="common">Starlet sea anemone</name>
    <dbReference type="NCBI Taxonomy" id="45351"/>
    <lineage>
        <taxon>Eukaryota</taxon>
        <taxon>Metazoa</taxon>
        <taxon>Cnidaria</taxon>
        <taxon>Anthozoa</taxon>
        <taxon>Hexacorallia</taxon>
        <taxon>Actiniaria</taxon>
        <taxon>Edwardsiidae</taxon>
        <taxon>Nematostella</taxon>
    </lineage>
</organism>
<dbReference type="GO" id="GO:0005737">
    <property type="term" value="C:cytoplasm"/>
    <property type="evidence" value="ECO:0000318"/>
    <property type="project" value="GO_Central"/>
</dbReference>
<reference evidence="14 15" key="1">
    <citation type="journal article" date="2007" name="Science">
        <title>Sea anemone genome reveals ancestral eumetazoan gene repertoire and genomic organization.</title>
        <authorList>
            <person name="Putnam N.H."/>
            <person name="Srivastava M."/>
            <person name="Hellsten U."/>
            <person name="Dirks B."/>
            <person name="Chapman J."/>
            <person name="Salamov A."/>
            <person name="Terry A."/>
            <person name="Shapiro H."/>
            <person name="Lindquist E."/>
            <person name="Kapitonov V.V."/>
            <person name="Jurka J."/>
            <person name="Genikhovich G."/>
            <person name="Grigoriev I.V."/>
            <person name="Lucas S.M."/>
            <person name="Steele R.E."/>
            <person name="Finnerty J.R."/>
            <person name="Technau U."/>
            <person name="Martindale M.Q."/>
            <person name="Rokhsar D.S."/>
        </authorList>
    </citation>
    <scope>NUCLEOTIDE SEQUENCE [LARGE SCALE GENOMIC DNA]</scope>
    <source>
        <strain evidence="15">CH2 X CH6</strain>
    </source>
</reference>
<dbReference type="FunCoup" id="A7SUI4">
    <property type="interactions" value="67"/>
</dbReference>
<keyword evidence="9" id="KW-0966">Cell projection</keyword>
<dbReference type="PROSITE" id="PS50195">
    <property type="entry name" value="PX"/>
    <property type="match status" value="1"/>
</dbReference>
<evidence type="ECO:0000256" key="3">
    <source>
        <dbReference type="ARBA" id="ARBA00009628"/>
    </source>
</evidence>
<dbReference type="SUPFAM" id="SSF64268">
    <property type="entry name" value="PX domain"/>
    <property type="match status" value="1"/>
</dbReference>
<evidence type="ECO:0000313" key="15">
    <source>
        <dbReference type="Proteomes" id="UP000001593"/>
    </source>
</evidence>
<keyword evidence="7" id="KW-0677">Repeat</keyword>
<dbReference type="SMART" id="SM00326">
    <property type="entry name" value="SH3"/>
    <property type="match status" value="4"/>
</dbReference>
<feature type="domain" description="PX" evidence="13">
    <location>
        <begin position="4"/>
        <end position="128"/>
    </location>
</feature>
<evidence type="ECO:0000256" key="2">
    <source>
        <dbReference type="ARBA" id="ARBA00004496"/>
    </source>
</evidence>
<dbReference type="GO" id="GO:0042554">
    <property type="term" value="P:superoxide anion generation"/>
    <property type="evidence" value="ECO:0000318"/>
    <property type="project" value="GO_Central"/>
</dbReference>
<gene>
    <name evidence="14" type="ORF">NEMVEDRAFT_v1g174469</name>
</gene>
<dbReference type="PRINTS" id="PR00452">
    <property type="entry name" value="SH3DOMAIN"/>
</dbReference>
<dbReference type="SMART" id="SM00312">
    <property type="entry name" value="PX"/>
    <property type="match status" value="1"/>
</dbReference>
<name>A7SUI4_NEMVE</name>
<dbReference type="FunFam" id="2.30.30.40:FF:000082">
    <property type="entry name" value="SH3 and PX domain-containing protein 2B"/>
    <property type="match status" value="1"/>
</dbReference>
<evidence type="ECO:0000256" key="10">
    <source>
        <dbReference type="PROSITE-ProRule" id="PRU00192"/>
    </source>
</evidence>
<dbReference type="Gene3D" id="3.30.1520.10">
    <property type="entry name" value="Phox-like domain"/>
    <property type="match status" value="1"/>
</dbReference>
<comment type="subcellular location">
    <subcellularLocation>
        <location evidence="1">Cell projection</location>
        <location evidence="1">Podosome</location>
    </subcellularLocation>
    <subcellularLocation>
        <location evidence="2">Cytoplasm</location>
    </subcellularLocation>
</comment>
<evidence type="ECO:0000313" key="14">
    <source>
        <dbReference type="EMBL" id="EDO32640.1"/>
    </source>
</evidence>
<dbReference type="Proteomes" id="UP000001593">
    <property type="component" value="Unassembled WGS sequence"/>
</dbReference>
<dbReference type="CDD" id="cd12016">
    <property type="entry name" value="SH3_Tks_2"/>
    <property type="match status" value="1"/>
</dbReference>
<feature type="domain" description="SH3" evidence="12">
    <location>
        <begin position="221"/>
        <end position="280"/>
    </location>
</feature>
<dbReference type="InterPro" id="IPR037961">
    <property type="entry name" value="SH3PXD2_PX"/>
</dbReference>
<dbReference type="EMBL" id="DS469813">
    <property type="protein sequence ID" value="EDO32640.1"/>
    <property type="molecule type" value="Genomic_DNA"/>
</dbReference>
<evidence type="ECO:0000259" key="13">
    <source>
        <dbReference type="PROSITE" id="PS50195"/>
    </source>
</evidence>
<comment type="similarity">
    <text evidence="3">Belongs to the SH3PXD2 family.</text>
</comment>
<dbReference type="PANTHER" id="PTHR15706">
    <property type="entry name" value="SH3 MULTIPLE DOMAIN"/>
    <property type="match status" value="1"/>
</dbReference>
<protein>
    <recommendedName>
        <fullName evidence="16">SH3 and PX domain-containing protein 2A</fullName>
    </recommendedName>
</protein>
<evidence type="ECO:0000256" key="6">
    <source>
        <dbReference type="ARBA" id="ARBA00022553"/>
    </source>
</evidence>
<keyword evidence="6" id="KW-0597">Phosphoprotein</keyword>
<dbReference type="AlphaFoldDB" id="A7SUI4"/>
<evidence type="ECO:0000259" key="12">
    <source>
        <dbReference type="PROSITE" id="PS50002"/>
    </source>
</evidence>
<dbReference type="HOGENOM" id="CLU_030529_1_0_1"/>
<dbReference type="FunFam" id="2.30.30.40:FF:000421">
    <property type="entry name" value="Predicted protein"/>
    <property type="match status" value="1"/>
</dbReference>
<dbReference type="GO" id="GO:0016176">
    <property type="term" value="F:superoxide-generating NADPH oxidase activator activity"/>
    <property type="evidence" value="ECO:0000318"/>
    <property type="project" value="GO_Central"/>
</dbReference>
<dbReference type="Gene3D" id="2.30.30.40">
    <property type="entry name" value="SH3 Domains"/>
    <property type="match status" value="4"/>
</dbReference>
<evidence type="ECO:0000256" key="5">
    <source>
        <dbReference type="ARBA" id="ARBA00022490"/>
    </source>
</evidence>
<dbReference type="Pfam" id="PF00018">
    <property type="entry name" value="SH3_1"/>
    <property type="match status" value="4"/>
</dbReference>
<keyword evidence="4 10" id="KW-0728">SH3 domain</keyword>
<dbReference type="OMA" id="WYVATSH"/>
<dbReference type="FunFam" id="2.30.30.40:FF:000042">
    <property type="entry name" value="SH3 and PX domain-containing protein 2A"/>
    <property type="match status" value="1"/>
</dbReference>
<dbReference type="PRINTS" id="PR01887">
    <property type="entry name" value="SPECTRNALPHA"/>
</dbReference>
<dbReference type="SUPFAM" id="SSF50044">
    <property type="entry name" value="SH3-domain"/>
    <property type="match status" value="4"/>
</dbReference>
<evidence type="ECO:0000256" key="8">
    <source>
        <dbReference type="ARBA" id="ARBA00022949"/>
    </source>
</evidence>
<evidence type="ECO:0008006" key="16">
    <source>
        <dbReference type="Google" id="ProtNLM"/>
    </source>
</evidence>
<dbReference type="PANTHER" id="PTHR15706:SF2">
    <property type="entry name" value="SH3 AND PX DOMAIN-CONTAINING PROTEIN 2A"/>
    <property type="match status" value="1"/>
</dbReference>
<feature type="domain" description="SH3" evidence="12">
    <location>
        <begin position="356"/>
        <end position="416"/>
    </location>
</feature>
<sequence>MTKRTIKDVKIVDVQKRKIPSKHYVYVISVTWSDGSVNVVYRRYSKFFDLQTKLLEEFPDEGGVKDPSARVLPFLPGKILFGRSHVRDVAVKRKEPIQEYCSKLVELPPKISQSGLVLKFFEPKPEDIELPLEKKKKKKKTADVISDPVSLEQYVAIADYQKQNRNEITMVAGDIVEVIDKNENGWWFVNLDEEQGWVPAAYLESVDGHSDDAAPIEGPTVEVGQYITTTSHKAELDDEITFETGVIVSVIQKNFDGWWLIRYQDKEGWAPAMYLRKPDPSQLHAAQAVGGLPSKDRVGAVTAPAAVRPGVNPVTDRCKKTINFKAETETVVTRKRKAHSVNVYGKGIEAMPALKSPDAEYFTVGEFRALGIQSGLDFSKGASVEVLDKNPNGWWYGKIDGNEGWIPSSYLGKREKSVKKKATTSPKPARFQAQELRTKPKPVMPDIPDTGSKPKPARPPVSKKITIIPNNELSNSFQNDLKSALRSAGPSAHGVEEVYVAKSDYEDKSDGENWAPANFLEMKSPEYAKQDKPAKHVYVALASYHDEDDDAISFDEGDEMEVVQQDDSGWWLVKIADKSGWAPSNFLKQL</sequence>
<evidence type="ECO:0000256" key="1">
    <source>
        <dbReference type="ARBA" id="ARBA00004188"/>
    </source>
</evidence>
<feature type="domain" description="SH3" evidence="12">
    <location>
        <begin position="149"/>
        <end position="208"/>
    </location>
</feature>
<dbReference type="FunFam" id="3.30.1520.10:FF:000005">
    <property type="entry name" value="SH3 and PX domain-containing protein 2B"/>
    <property type="match status" value="1"/>
</dbReference>
<keyword evidence="5" id="KW-0963">Cytoplasm</keyword>
<dbReference type="GO" id="GO:0002102">
    <property type="term" value="C:podosome"/>
    <property type="evidence" value="ECO:0007669"/>
    <property type="project" value="UniProtKB-SubCell"/>
</dbReference>
<dbReference type="PhylomeDB" id="A7SUI4"/>
<evidence type="ECO:0000256" key="7">
    <source>
        <dbReference type="ARBA" id="ARBA00022737"/>
    </source>
</evidence>
<dbReference type="Pfam" id="PF00787">
    <property type="entry name" value="PX"/>
    <property type="match status" value="1"/>
</dbReference>
<dbReference type="PROSITE" id="PS50002">
    <property type="entry name" value="SH3"/>
    <property type="match status" value="4"/>
</dbReference>
<dbReference type="CDD" id="cd11856">
    <property type="entry name" value="SH3_p47phox_like"/>
    <property type="match status" value="1"/>
</dbReference>
<dbReference type="STRING" id="45351.A7SUI4"/>
<accession>A7SUI4</accession>
<evidence type="ECO:0000256" key="4">
    <source>
        <dbReference type="ARBA" id="ARBA00022443"/>
    </source>
</evidence>
<dbReference type="InterPro" id="IPR001683">
    <property type="entry name" value="PX_dom"/>
</dbReference>
<dbReference type="InterPro" id="IPR036028">
    <property type="entry name" value="SH3-like_dom_sf"/>
</dbReference>
<feature type="domain" description="SH3" evidence="12">
    <location>
        <begin position="533"/>
        <end position="590"/>
    </location>
</feature>
<evidence type="ECO:0000256" key="11">
    <source>
        <dbReference type="SAM" id="MobiDB-lite"/>
    </source>
</evidence>
<keyword evidence="15" id="KW-1185">Reference proteome</keyword>
<dbReference type="GO" id="GO:0035091">
    <property type="term" value="F:phosphatidylinositol binding"/>
    <property type="evidence" value="ECO:0007669"/>
    <property type="project" value="InterPro"/>
</dbReference>
<feature type="region of interest" description="Disordered" evidence="11">
    <location>
        <begin position="416"/>
        <end position="461"/>
    </location>
</feature>
<dbReference type="CDD" id="cd12017">
    <property type="entry name" value="SH3_Tks_3"/>
    <property type="match status" value="1"/>
</dbReference>
<dbReference type="InterPro" id="IPR001452">
    <property type="entry name" value="SH3_domain"/>
</dbReference>
<dbReference type="InterPro" id="IPR051228">
    <property type="entry name" value="NADPH_Oxidase/PX-Domain"/>
</dbReference>
<keyword evidence="8" id="KW-0965">Cell junction</keyword>
<dbReference type="InterPro" id="IPR036871">
    <property type="entry name" value="PX_dom_sf"/>
</dbReference>
<proteinExistence type="inferred from homology"/>
<dbReference type="CDD" id="cd12015">
    <property type="entry name" value="SH3_Tks_1"/>
    <property type="match status" value="1"/>
</dbReference>
<dbReference type="InParanoid" id="A7SUI4"/>
<evidence type="ECO:0000256" key="9">
    <source>
        <dbReference type="ARBA" id="ARBA00023273"/>
    </source>
</evidence>
<dbReference type="CDD" id="cd06888">
    <property type="entry name" value="PX_FISH"/>
    <property type="match status" value="1"/>
</dbReference>